<reference evidence="2 4" key="1">
    <citation type="submission" date="2019-10" db="EMBL/GenBank/DDBJ databases">
        <authorList>
            <person name="Irmler S."/>
            <person name="Berthoud H."/>
            <person name="Roetschi A."/>
            <person name="Arias E."/>
            <person name="Shani N."/>
            <person name="Wuethrich D."/>
            <person name="Bruggmann R."/>
        </authorList>
    </citation>
    <scope>NUCLEOTIDE SEQUENCE [LARGE SCALE GENOMIC DNA]</scope>
    <source>
        <strain evidence="2 4">FAM13073</strain>
    </source>
</reference>
<evidence type="ECO:0000313" key="4">
    <source>
        <dbReference type="Proteomes" id="UP000472573"/>
    </source>
</evidence>
<gene>
    <name evidence="2" type="ORF">GBO79_08620</name>
    <name evidence="3" type="ORF">ITQ97_09200</name>
</gene>
<evidence type="ECO:0000313" key="2">
    <source>
        <dbReference type="EMBL" id="KAF0412615.1"/>
    </source>
</evidence>
<dbReference type="Gene3D" id="3.30.420.40">
    <property type="match status" value="2"/>
</dbReference>
<dbReference type="PANTHER" id="PTHR18964">
    <property type="entry name" value="ROK (REPRESSOR, ORF, KINASE) FAMILY"/>
    <property type="match status" value="1"/>
</dbReference>
<name>A0A512K7K2_PEDPE</name>
<dbReference type="PANTHER" id="PTHR18964:SF165">
    <property type="entry name" value="BETA-GLUCOSIDE KINASE"/>
    <property type="match status" value="1"/>
</dbReference>
<reference evidence="2" key="2">
    <citation type="submission" date="2019-12" db="EMBL/GenBank/DDBJ databases">
        <title>SpeciesPrimer: A bioinformatics pipeline dedicated to the design of qPCR primers for the quantification of bacterial species.</title>
        <authorList>
            <person name="Dreier M."/>
            <person name="Berthoud H."/>
            <person name="Shani N."/>
            <person name="Wechsler D."/>
            <person name="Junier P."/>
        </authorList>
    </citation>
    <scope>NUCLEOTIDE SEQUENCE</scope>
    <source>
        <strain evidence="2">FAM13073</strain>
    </source>
</reference>
<reference evidence="3" key="4">
    <citation type="submission" date="2020-11" db="EMBL/GenBank/DDBJ databases">
        <title>Antibiotic susceptibility profiles of Pediococcus pentosaceus from various origins and their implications for the safety assessment of strains with food-technology applications.</title>
        <authorList>
            <person name="Shani N."/>
            <person name="Oberhaensli S."/>
            <person name="Arias E."/>
        </authorList>
    </citation>
    <scope>NUCLEOTIDE SEQUENCE</scope>
    <source>
        <strain evidence="3">FAM 19164</strain>
    </source>
</reference>
<evidence type="ECO:0000256" key="1">
    <source>
        <dbReference type="ARBA" id="ARBA00006479"/>
    </source>
</evidence>
<dbReference type="InterPro" id="IPR043129">
    <property type="entry name" value="ATPase_NBD"/>
</dbReference>
<dbReference type="Proteomes" id="UP000472573">
    <property type="component" value="Unassembled WGS sequence"/>
</dbReference>
<dbReference type="SUPFAM" id="SSF53067">
    <property type="entry name" value="Actin-like ATPase domain"/>
    <property type="match status" value="1"/>
</dbReference>
<evidence type="ECO:0000313" key="3">
    <source>
        <dbReference type="EMBL" id="MBF7127972.1"/>
    </source>
</evidence>
<accession>A0A512K7K2</accession>
<sequence length="288" mass="31258">MERNYLAFDVGGTTIKYSVINEDLEILRYGKFDTKKNIDNHILKTLEEVTMSIQKEIELCGIGVSTAGIVGKDGSIQYAGPTIPNYINTPIKSALSSRSKTPVSVINDVDAALLGEVYARNLDQEDVYCIALGTGIGGAHYRHGELIGGAHGKSNSIGYSLFDIKTGTNYEQRASTLTLEARLAEYNTTVVEAFEKAKQNQMPFIDIIKAWVKEVARGLAEIIVLFDPNYIVIGGAVSAQGDYLLGLLNETLTNLLPLNFNQTKLSTAKQGNNAQLIGAIVPLLNNKA</sequence>
<reference evidence="4" key="3">
    <citation type="submission" date="2020-03" db="EMBL/GenBank/DDBJ databases">
        <title>SpeciesPrimer: A bioinformatics pipeline dedicated to the design of qPCR primers for the quantification of bacterial species.</title>
        <authorList>
            <person name="Dreier M."/>
            <person name="Berthoud H."/>
            <person name="Shani N."/>
            <person name="Wechsler D."/>
            <person name="Junier P."/>
        </authorList>
    </citation>
    <scope>NUCLEOTIDE SEQUENCE [LARGE SCALE GENOMIC DNA]</scope>
    <source>
        <strain evidence="4">FAM13073</strain>
    </source>
</reference>
<dbReference type="EMBL" id="WENB01000005">
    <property type="protein sequence ID" value="KAF0412615.1"/>
    <property type="molecule type" value="Genomic_DNA"/>
</dbReference>
<dbReference type="Proteomes" id="UP000743107">
    <property type="component" value="Unassembled WGS sequence"/>
</dbReference>
<evidence type="ECO:0000313" key="5">
    <source>
        <dbReference type="Proteomes" id="UP000743107"/>
    </source>
</evidence>
<proteinExistence type="inferred from homology"/>
<organism evidence="3 5">
    <name type="scientific">Pediococcus pentosaceus</name>
    <dbReference type="NCBI Taxonomy" id="1255"/>
    <lineage>
        <taxon>Bacteria</taxon>
        <taxon>Bacillati</taxon>
        <taxon>Bacillota</taxon>
        <taxon>Bacilli</taxon>
        <taxon>Lactobacillales</taxon>
        <taxon>Lactobacillaceae</taxon>
        <taxon>Pediococcus</taxon>
    </lineage>
</organism>
<dbReference type="Pfam" id="PF00480">
    <property type="entry name" value="ROK"/>
    <property type="match status" value="1"/>
</dbReference>
<dbReference type="AlphaFoldDB" id="A0A512K7K2"/>
<dbReference type="EMBL" id="JADOFV010000005">
    <property type="protein sequence ID" value="MBF7127972.1"/>
    <property type="molecule type" value="Genomic_DNA"/>
</dbReference>
<comment type="similarity">
    <text evidence="1">Belongs to the ROK (NagC/XylR) family.</text>
</comment>
<keyword evidence="4" id="KW-1185">Reference proteome</keyword>
<comment type="caution">
    <text evidence="3">The sequence shown here is derived from an EMBL/GenBank/DDBJ whole genome shotgun (WGS) entry which is preliminary data.</text>
</comment>
<dbReference type="InterPro" id="IPR000600">
    <property type="entry name" value="ROK"/>
</dbReference>
<dbReference type="RefSeq" id="WP_036673260.1">
    <property type="nucleotide sequence ID" value="NZ_BEWQ01000009.1"/>
</dbReference>
<protein>
    <submittedName>
        <fullName evidence="3">ROK family protein</fullName>
    </submittedName>
</protein>